<dbReference type="Pfam" id="PF16982">
    <property type="entry name" value="Flp1_like"/>
    <property type="match status" value="1"/>
</dbReference>
<dbReference type="Proteomes" id="UP000543642">
    <property type="component" value="Unassembled WGS sequence"/>
</dbReference>
<feature type="domain" description="Putative Flagellin Flp1-like" evidence="2">
    <location>
        <begin position="16"/>
        <end position="60"/>
    </location>
</feature>
<evidence type="ECO:0000313" key="4">
    <source>
        <dbReference type="Proteomes" id="UP000543642"/>
    </source>
</evidence>
<sequence length="65" mass="7489">MRYALWRFKQDLLEKMMKEEKGAAEIVAIIVVIVIIVAVAYIFRDGLTKAMNNIMKQLNTFIGVE</sequence>
<gene>
    <name evidence="3" type="ORF">HNP82_001842</name>
</gene>
<dbReference type="EMBL" id="JACHFW010000006">
    <property type="protein sequence ID" value="MBB5264714.1"/>
    <property type="molecule type" value="Genomic_DNA"/>
</dbReference>
<comment type="caution">
    <text evidence="3">The sequence shown here is derived from an EMBL/GenBank/DDBJ whole genome shotgun (WGS) entry which is preliminary data.</text>
</comment>
<organism evidence="3 4">
    <name type="scientific">Catenibacillus scindens</name>
    <dbReference type="NCBI Taxonomy" id="673271"/>
    <lineage>
        <taxon>Bacteria</taxon>
        <taxon>Bacillati</taxon>
        <taxon>Bacillota</taxon>
        <taxon>Clostridia</taxon>
        <taxon>Lachnospirales</taxon>
        <taxon>Lachnospiraceae</taxon>
        <taxon>Catenibacillus</taxon>
    </lineage>
</organism>
<keyword evidence="1" id="KW-1133">Transmembrane helix</keyword>
<keyword evidence="4" id="KW-1185">Reference proteome</keyword>
<feature type="transmembrane region" description="Helical" evidence="1">
    <location>
        <begin position="21"/>
        <end position="43"/>
    </location>
</feature>
<proteinExistence type="predicted"/>
<dbReference type="AlphaFoldDB" id="A0A7W8M599"/>
<keyword evidence="1" id="KW-0472">Membrane</keyword>
<evidence type="ECO:0000256" key="1">
    <source>
        <dbReference type="SAM" id="Phobius"/>
    </source>
</evidence>
<protein>
    <submittedName>
        <fullName evidence="3">Flp pilus assembly pilin Flp</fullName>
    </submittedName>
</protein>
<dbReference type="InterPro" id="IPR031564">
    <property type="entry name" value="Flp1-like"/>
</dbReference>
<dbReference type="RefSeq" id="WP_183773571.1">
    <property type="nucleotide sequence ID" value="NZ_JACHFW010000006.1"/>
</dbReference>
<reference evidence="3 4" key="1">
    <citation type="submission" date="2020-08" db="EMBL/GenBank/DDBJ databases">
        <title>Genomic Encyclopedia of Type Strains, Phase IV (KMG-IV): sequencing the most valuable type-strain genomes for metagenomic binning, comparative biology and taxonomic classification.</title>
        <authorList>
            <person name="Goeker M."/>
        </authorList>
    </citation>
    <scope>NUCLEOTIDE SEQUENCE [LARGE SCALE GENOMIC DNA]</scope>
    <source>
        <strain evidence="3 4">DSM 106146</strain>
    </source>
</reference>
<name>A0A7W8M599_9FIRM</name>
<evidence type="ECO:0000259" key="2">
    <source>
        <dbReference type="Pfam" id="PF16982"/>
    </source>
</evidence>
<keyword evidence="1" id="KW-0812">Transmembrane</keyword>
<accession>A0A7W8M599</accession>
<evidence type="ECO:0000313" key="3">
    <source>
        <dbReference type="EMBL" id="MBB5264714.1"/>
    </source>
</evidence>